<evidence type="ECO:0000313" key="5">
    <source>
        <dbReference type="Proteomes" id="UP000774326"/>
    </source>
</evidence>
<dbReference type="GO" id="GO:0005634">
    <property type="term" value="C:nucleus"/>
    <property type="evidence" value="ECO:0007669"/>
    <property type="project" value="UniProtKB-SubCell"/>
</dbReference>
<organism evidence="4 5">
    <name type="scientific">Wickerhamomyces pijperi</name>
    <name type="common">Yeast</name>
    <name type="synonym">Pichia pijperi</name>
    <dbReference type="NCBI Taxonomy" id="599730"/>
    <lineage>
        <taxon>Eukaryota</taxon>
        <taxon>Fungi</taxon>
        <taxon>Dikarya</taxon>
        <taxon>Ascomycota</taxon>
        <taxon>Saccharomycotina</taxon>
        <taxon>Saccharomycetes</taxon>
        <taxon>Phaffomycetales</taxon>
        <taxon>Wickerhamomycetaceae</taxon>
        <taxon>Wickerhamomyces</taxon>
    </lineage>
</organism>
<dbReference type="InterPro" id="IPR012935">
    <property type="entry name" value="NuBaID_N"/>
</dbReference>
<keyword evidence="5" id="KW-1185">Reference proteome</keyword>
<dbReference type="AlphaFoldDB" id="A0A9P8QCZ1"/>
<dbReference type="GO" id="GO:0008270">
    <property type="term" value="F:zinc ion binding"/>
    <property type="evidence" value="ECO:0007669"/>
    <property type="project" value="InterPro"/>
</dbReference>
<gene>
    <name evidence="4" type="ORF">WICPIJ_001744</name>
</gene>
<dbReference type="OrthoDB" id="3987180at2759"/>
<dbReference type="EMBL" id="JAEUBG010000873">
    <property type="protein sequence ID" value="KAH3687282.1"/>
    <property type="molecule type" value="Genomic_DNA"/>
</dbReference>
<evidence type="ECO:0000256" key="1">
    <source>
        <dbReference type="ARBA" id="ARBA00004123"/>
    </source>
</evidence>
<evidence type="ECO:0000256" key="2">
    <source>
        <dbReference type="ARBA" id="ARBA00023242"/>
    </source>
</evidence>
<sequence length="411" mass="46850">MDSSILSSILSSLSPLTGSDANNTSAAQNGNIKLNTLNKKHSTPSKVIKPLSKNPTIRYFQSISQYRIRSTPAAITASDTATNHTICPDLSLPPQQTFTPYSTSNLLKRIQTYIQPFTPFPLTWQLSKLSPLTLSLNGWICSSHTKNEILCVSCSARLMLIIPEPTTQYLTEEEEQDQMLLMEAIEGKYKELSLESHESHCPWRCLMEKGGVSRELVYDVRLEDVKENLSMFKELYLHNLRTLAANQEIESLKDEETLKDIKAWISAQMIPFHDSIALLALNNWKLSPLTPGSVSQARMLSSCDSCNRRFLLSLNDKDCIQASSLQDEHHNWCRFNQKGVDVLLKTFKIIDIECKYGEKPQEDENEEETDTNTVVNVKTDQEVYDLKLKLYDVEDKTKERLDKLRQVYFLS</sequence>
<accession>A0A9P8QCZ1</accession>
<comment type="caution">
    <text evidence="4">The sequence shown here is derived from an EMBL/GenBank/DDBJ whole genome shotgun (WGS) entry which is preliminary data.</text>
</comment>
<reference evidence="4" key="1">
    <citation type="journal article" date="2021" name="Open Biol.">
        <title>Shared evolutionary footprints suggest mitochondrial oxidative damage underlies multiple complex I losses in fungi.</title>
        <authorList>
            <person name="Schikora-Tamarit M.A."/>
            <person name="Marcet-Houben M."/>
            <person name="Nosek J."/>
            <person name="Gabaldon T."/>
        </authorList>
    </citation>
    <scope>NUCLEOTIDE SEQUENCE</scope>
    <source>
        <strain evidence="4">CBS2887</strain>
    </source>
</reference>
<feature type="domain" description="C3HC-type" evidence="3">
    <location>
        <begin position="100"/>
        <end position="236"/>
    </location>
</feature>
<dbReference type="Pfam" id="PF07967">
    <property type="entry name" value="zf-C3HC"/>
    <property type="match status" value="1"/>
</dbReference>
<comment type="subcellular location">
    <subcellularLocation>
        <location evidence="1">Nucleus</location>
    </subcellularLocation>
</comment>
<proteinExistence type="predicted"/>
<evidence type="ECO:0000313" key="4">
    <source>
        <dbReference type="EMBL" id="KAH3687282.1"/>
    </source>
</evidence>
<reference evidence="4" key="2">
    <citation type="submission" date="2021-01" db="EMBL/GenBank/DDBJ databases">
        <authorList>
            <person name="Schikora-Tamarit M.A."/>
        </authorList>
    </citation>
    <scope>NUCLEOTIDE SEQUENCE</scope>
    <source>
        <strain evidence="4">CBS2887</strain>
    </source>
</reference>
<protein>
    <recommendedName>
        <fullName evidence="3">C3HC-type domain-containing protein</fullName>
    </recommendedName>
</protein>
<dbReference type="Proteomes" id="UP000774326">
    <property type="component" value="Unassembled WGS sequence"/>
</dbReference>
<keyword evidence="2" id="KW-0539">Nucleus</keyword>
<name>A0A9P8QCZ1_WICPI</name>
<evidence type="ECO:0000259" key="3">
    <source>
        <dbReference type="Pfam" id="PF07967"/>
    </source>
</evidence>